<dbReference type="Gene3D" id="2.120.10.70">
    <property type="entry name" value="Fucose-specific lectin"/>
    <property type="match status" value="1"/>
</dbReference>
<name>A0A9N9Q9V2_9HELO</name>
<evidence type="ECO:0000256" key="2">
    <source>
        <dbReference type="SAM" id="MobiDB-lite"/>
    </source>
</evidence>
<evidence type="ECO:0008006" key="6">
    <source>
        <dbReference type="Google" id="ProtNLM"/>
    </source>
</evidence>
<gene>
    <name evidence="4" type="ORF">HYALB_00002619</name>
</gene>
<dbReference type="InterPro" id="IPR012475">
    <property type="entry name" value="Fungal_lectin"/>
</dbReference>
<feature type="region of interest" description="Disordered" evidence="2">
    <location>
        <begin position="1"/>
        <end position="55"/>
    </location>
</feature>
<keyword evidence="3" id="KW-0812">Transmembrane</keyword>
<accession>A0A9N9Q9V2</accession>
<dbReference type="OrthoDB" id="4696326at2759"/>
<protein>
    <recommendedName>
        <fullName evidence="6">Fucose-specific lectin</fullName>
    </recommendedName>
</protein>
<comment type="similarity">
    <text evidence="1">Belongs to the fungal fucose-specific lectin family.</text>
</comment>
<keyword evidence="3" id="KW-0472">Membrane</keyword>
<evidence type="ECO:0000256" key="1">
    <source>
        <dbReference type="ARBA" id="ARBA00009042"/>
    </source>
</evidence>
<evidence type="ECO:0000313" key="4">
    <source>
        <dbReference type="EMBL" id="CAG8979847.1"/>
    </source>
</evidence>
<evidence type="ECO:0000256" key="3">
    <source>
        <dbReference type="SAM" id="Phobius"/>
    </source>
</evidence>
<dbReference type="AlphaFoldDB" id="A0A9N9Q9V2"/>
<keyword evidence="5" id="KW-1185">Reference proteome</keyword>
<evidence type="ECO:0000313" key="5">
    <source>
        <dbReference type="Proteomes" id="UP000701801"/>
    </source>
</evidence>
<feature type="region of interest" description="Disordered" evidence="2">
    <location>
        <begin position="110"/>
        <end position="130"/>
    </location>
</feature>
<reference evidence="4" key="1">
    <citation type="submission" date="2021-07" db="EMBL/GenBank/DDBJ databases">
        <authorList>
            <person name="Durling M."/>
        </authorList>
    </citation>
    <scope>NUCLEOTIDE SEQUENCE</scope>
</reference>
<organism evidence="4 5">
    <name type="scientific">Hymenoscyphus albidus</name>
    <dbReference type="NCBI Taxonomy" id="595503"/>
    <lineage>
        <taxon>Eukaryota</taxon>
        <taxon>Fungi</taxon>
        <taxon>Dikarya</taxon>
        <taxon>Ascomycota</taxon>
        <taxon>Pezizomycotina</taxon>
        <taxon>Leotiomycetes</taxon>
        <taxon>Helotiales</taxon>
        <taxon>Helotiaceae</taxon>
        <taxon>Hymenoscyphus</taxon>
    </lineage>
</organism>
<dbReference type="EMBL" id="CAJVRM010000340">
    <property type="protein sequence ID" value="CAG8979847.1"/>
    <property type="molecule type" value="Genomic_DNA"/>
</dbReference>
<sequence>MSASSEKVPVETESECASTGRAPVELPVENGPVPPPAYSSEYTTSPTTVTSNSPISSTMLSDIERYPQSVSEMTISTVIPAREYVMSDEERYPTVVIHSAPELYSPSDSVAISQPPVPDQSPLAPSGKGMGSFANEIPSATRRKICWIPRKTFFLTVPAVLLLVIGLSVGLGVWASSRPWNKKRNFPVITSSGTWTNSNKSTWFSQIYGTNRTTGKMMLSLSYEPGNYRPAEPMNLTIQPLSNTPMAAVAKLGNDSVIYLSLFYIKDQEIITANVSCVPMICTLIANEPIRGNLTFPVAGDSALGVVYHAKTDSYHVFYQNKDRYITQLTSDDDGNWDHGRIISAGKSLAGSKIAVANIGTTGDMHLLYVDASTKTLFQVYNQQKSWRNPAPVSTSPVPQWDPSTSFTSTYVAALDSLRAYFVGSDRLIYELQGKNASSPTFAAIARGDLQPNETSGISTPGWKQEVYHDLTWFESDTTSCGITSSSWNDQIRFYRVIKNHLAVATFKDGVWSAKWV</sequence>
<dbReference type="Proteomes" id="UP000701801">
    <property type="component" value="Unassembled WGS sequence"/>
</dbReference>
<dbReference type="SUPFAM" id="SSF89372">
    <property type="entry name" value="Fucose-specific lectin"/>
    <property type="match status" value="1"/>
</dbReference>
<dbReference type="Pfam" id="PF07938">
    <property type="entry name" value="Fungal_lectin"/>
    <property type="match status" value="1"/>
</dbReference>
<proteinExistence type="inferred from homology"/>
<feature type="transmembrane region" description="Helical" evidence="3">
    <location>
        <begin position="152"/>
        <end position="175"/>
    </location>
</feature>
<keyword evidence="3" id="KW-1133">Transmembrane helix</keyword>
<comment type="caution">
    <text evidence="4">The sequence shown here is derived from an EMBL/GenBank/DDBJ whole genome shotgun (WGS) entry which is preliminary data.</text>
</comment>
<feature type="compositionally biased region" description="Low complexity" evidence="2">
    <location>
        <begin position="38"/>
        <end position="55"/>
    </location>
</feature>